<dbReference type="InterPro" id="IPR027417">
    <property type="entry name" value="P-loop_NTPase"/>
</dbReference>
<dbReference type="CDD" id="cd00477">
    <property type="entry name" value="FTHFS"/>
    <property type="match status" value="1"/>
</dbReference>
<dbReference type="AlphaFoldDB" id="A0A0X1KSI7"/>
<evidence type="ECO:0000256" key="2">
    <source>
        <dbReference type="ARBA" id="ARBA00022563"/>
    </source>
</evidence>
<dbReference type="PROSITE" id="PS00721">
    <property type="entry name" value="FTHFS_1"/>
    <property type="match status" value="1"/>
</dbReference>
<evidence type="ECO:0000256" key="6">
    <source>
        <dbReference type="ARBA" id="ARBA00049033"/>
    </source>
</evidence>
<dbReference type="PROSITE" id="PS00722">
    <property type="entry name" value="FTHFS_2"/>
    <property type="match status" value="1"/>
</dbReference>
<keyword evidence="10" id="KW-1185">Reference proteome</keyword>
<reference evidence="9 10" key="1">
    <citation type="submission" date="2014-01" db="EMBL/GenBank/DDBJ databases">
        <title>Genome sequencing of Thermotog hypogea.</title>
        <authorList>
            <person name="Zhang X."/>
            <person name="Alvare G."/>
            <person name="Fristensky B."/>
            <person name="Chen L."/>
            <person name="Suen T."/>
            <person name="Chen Q."/>
            <person name="Ma K."/>
        </authorList>
    </citation>
    <scope>NUCLEOTIDE SEQUENCE [LARGE SCALE GENOMIC DNA]</scope>
    <source>
        <strain evidence="9 10">DSM 11164</strain>
    </source>
</reference>
<comment type="similarity">
    <text evidence="7 8">Belongs to the formate--tetrahydrofolate ligase family.</text>
</comment>
<feature type="binding site" evidence="8">
    <location>
        <begin position="60"/>
        <end position="67"/>
    </location>
    <ligand>
        <name>ATP</name>
        <dbReference type="ChEBI" id="CHEBI:30616"/>
    </ligand>
</feature>
<evidence type="ECO:0000256" key="4">
    <source>
        <dbReference type="ARBA" id="ARBA00022741"/>
    </source>
</evidence>
<dbReference type="Gene3D" id="3.10.410.10">
    <property type="entry name" value="Formyltetrahydrofolate synthetase, domain 3"/>
    <property type="match status" value="1"/>
</dbReference>
<organism evidence="9 10">
    <name type="scientific">Pseudothermotoga hypogea DSM 11164 = NBRC 106472</name>
    <dbReference type="NCBI Taxonomy" id="1123384"/>
    <lineage>
        <taxon>Bacteria</taxon>
        <taxon>Thermotogati</taxon>
        <taxon>Thermotogota</taxon>
        <taxon>Thermotogae</taxon>
        <taxon>Thermotogales</taxon>
        <taxon>Thermotogaceae</taxon>
        <taxon>Pseudothermotoga</taxon>
    </lineage>
</organism>
<proteinExistence type="inferred from homology"/>
<dbReference type="GO" id="GO:0035999">
    <property type="term" value="P:tetrahydrofolate interconversion"/>
    <property type="evidence" value="ECO:0007669"/>
    <property type="project" value="UniProtKB-UniRule"/>
</dbReference>
<evidence type="ECO:0000256" key="7">
    <source>
        <dbReference type="ARBA" id="ARBA00061363"/>
    </source>
</evidence>
<sequence>MMTGSNQVRLLPIEEVAKKLSIPRKHLKPYGDYIAKVSHKLLSELKPKGKLVIVTAITPTPAGEGKTTTSIGLSMALNKLGYSSIVTLREPSLGPVFGIKGGATGGGKSQVLPMEDINLHFTGDIHAVASAHNLISAMIDAHVRFGNELDIDVTKINWPRTMDMNDRALRQIVVALGGHANGYPRQDSFVITAASEIMAILCLAKDLHDLKKRVGDVVVAWTRTNKPVRVSDLQVQGSVAVLLKDAINPNLVQTSENTPAFVHGGPFANIAHGTNSIIATKMALGLSDFVVTETGFGSDLGAEKFLDFVAPVADVRPSAVVIVATVRALKYHGGMNLKELAKPNLEALKKGVENLKVHVENMRKYRVPVVVAINRFETDSDEELQLLKKCVEDMDVPVALNEAFAKGSEGAIELAEKVVRVADDSRYEPLLKGSESVREKIQILAREIYRARGVVFTKEAETSLERLEKNGYGNLPVIVAKTQYSISDDPDKLGAPKDYTFTVRDFLLSAGAGFVVAVSGDIMLMPGLGKKPNAVNIDIDGNGNIVGLF</sequence>
<evidence type="ECO:0000313" key="10">
    <source>
        <dbReference type="Proteomes" id="UP000077469"/>
    </source>
</evidence>
<dbReference type="Gene3D" id="3.30.1510.10">
    <property type="entry name" value="Domain 2, N(10)-formyltetrahydrofolate synthetase"/>
    <property type="match status" value="1"/>
</dbReference>
<dbReference type="FunFam" id="3.30.1510.10:FF:000001">
    <property type="entry name" value="Formate--tetrahydrofolate ligase"/>
    <property type="match status" value="1"/>
</dbReference>
<keyword evidence="3 8" id="KW-0436">Ligase</keyword>
<dbReference type="Proteomes" id="UP000077469">
    <property type="component" value="Chromosome"/>
</dbReference>
<dbReference type="Pfam" id="PF01268">
    <property type="entry name" value="FTHFS"/>
    <property type="match status" value="1"/>
</dbReference>
<dbReference type="SUPFAM" id="SSF52540">
    <property type="entry name" value="P-loop containing nucleoside triphosphate hydrolases"/>
    <property type="match status" value="1"/>
</dbReference>
<evidence type="ECO:0000256" key="3">
    <source>
        <dbReference type="ARBA" id="ARBA00022598"/>
    </source>
</evidence>
<keyword evidence="2 8" id="KW-0554">One-carbon metabolism</keyword>
<dbReference type="KEGG" id="phy:AJ81_08360"/>
<comment type="pathway">
    <text evidence="1 8">One-carbon metabolism; tetrahydrofolate interconversion.</text>
</comment>
<dbReference type="STRING" id="1123384.AJ81_08360"/>
<dbReference type="EMBL" id="CP007141">
    <property type="protein sequence ID" value="AJC74189.1"/>
    <property type="molecule type" value="Genomic_DNA"/>
</dbReference>
<evidence type="ECO:0000256" key="1">
    <source>
        <dbReference type="ARBA" id="ARBA00004777"/>
    </source>
</evidence>
<dbReference type="GO" id="GO:0004329">
    <property type="term" value="F:formate-tetrahydrofolate ligase activity"/>
    <property type="evidence" value="ECO:0007669"/>
    <property type="project" value="UniProtKB-UniRule"/>
</dbReference>
<dbReference type="InterPro" id="IPR020628">
    <property type="entry name" value="Formate_THF_ligase_CS"/>
</dbReference>
<evidence type="ECO:0000256" key="5">
    <source>
        <dbReference type="ARBA" id="ARBA00022840"/>
    </source>
</evidence>
<evidence type="ECO:0000313" key="9">
    <source>
        <dbReference type="EMBL" id="AJC74189.1"/>
    </source>
</evidence>
<accession>A0A0X1KSI7</accession>
<dbReference type="InterPro" id="IPR000559">
    <property type="entry name" value="Formate_THF_ligase"/>
</dbReference>
<dbReference type="EC" id="6.3.4.3" evidence="8"/>
<dbReference type="UniPathway" id="UPA00193"/>
<dbReference type="NCBIfam" id="NF010030">
    <property type="entry name" value="PRK13505.1"/>
    <property type="match status" value="1"/>
</dbReference>
<evidence type="ECO:0000256" key="8">
    <source>
        <dbReference type="HAMAP-Rule" id="MF_01543"/>
    </source>
</evidence>
<keyword evidence="5 8" id="KW-0067">ATP-binding</keyword>
<gene>
    <name evidence="8" type="primary">fhs</name>
    <name evidence="9" type="ORF">AJ81_08360</name>
</gene>
<dbReference type="PaxDb" id="1123384-AJ81_08360"/>
<name>A0A0X1KSI7_9THEM</name>
<protein>
    <recommendedName>
        <fullName evidence="8">Formate--tetrahydrofolate ligase</fullName>
        <ecNumber evidence="8">6.3.4.3</ecNumber>
    </recommendedName>
    <alternativeName>
        <fullName evidence="8">Formyltetrahydrofolate synthetase</fullName>
        <shortName evidence="8">FHS</shortName>
        <shortName evidence="8">FTHFS</shortName>
    </alternativeName>
</protein>
<comment type="catalytic activity">
    <reaction evidence="6 8">
        <text>(6S)-5,6,7,8-tetrahydrofolate + formate + ATP = (6R)-10-formyltetrahydrofolate + ADP + phosphate</text>
        <dbReference type="Rhea" id="RHEA:20221"/>
        <dbReference type="ChEBI" id="CHEBI:15740"/>
        <dbReference type="ChEBI" id="CHEBI:30616"/>
        <dbReference type="ChEBI" id="CHEBI:43474"/>
        <dbReference type="ChEBI" id="CHEBI:57453"/>
        <dbReference type="ChEBI" id="CHEBI:195366"/>
        <dbReference type="ChEBI" id="CHEBI:456216"/>
        <dbReference type="EC" id="6.3.4.3"/>
    </reaction>
</comment>
<keyword evidence="4 8" id="KW-0547">Nucleotide-binding</keyword>
<dbReference type="HAMAP" id="MF_01543">
    <property type="entry name" value="FTHFS"/>
    <property type="match status" value="1"/>
</dbReference>
<dbReference type="GO" id="GO:0005524">
    <property type="term" value="F:ATP binding"/>
    <property type="evidence" value="ECO:0007669"/>
    <property type="project" value="UniProtKB-UniRule"/>
</dbReference>
<dbReference type="PATRIC" id="fig|1123384.7.peg.1676"/>
<dbReference type="Gene3D" id="3.40.50.300">
    <property type="entry name" value="P-loop containing nucleotide triphosphate hydrolases"/>
    <property type="match status" value="1"/>
</dbReference>
<dbReference type="FunFam" id="3.10.410.10:FF:000001">
    <property type="entry name" value="Putative formate--tetrahydrofolate ligase"/>
    <property type="match status" value="1"/>
</dbReference>